<evidence type="ECO:0000256" key="1">
    <source>
        <dbReference type="SAM" id="Phobius"/>
    </source>
</evidence>
<dbReference type="PANTHER" id="PTHR36851">
    <property type="entry name" value="UNNAMED PRODUCT"/>
    <property type="match status" value="1"/>
</dbReference>
<dbReference type="Gene3D" id="3.90.550.10">
    <property type="entry name" value="Spore Coat Polysaccharide Biosynthesis Protein SpsA, Chain A"/>
    <property type="match status" value="1"/>
</dbReference>
<dbReference type="AlphaFoldDB" id="A0A0G1UC16"/>
<comment type="caution">
    <text evidence="2">The sequence shown here is derived from an EMBL/GenBank/DDBJ whole genome shotgun (WGS) entry which is preliminary data.</text>
</comment>
<accession>A0A0G1UC16</accession>
<evidence type="ECO:0008006" key="4">
    <source>
        <dbReference type="Google" id="ProtNLM"/>
    </source>
</evidence>
<dbReference type="SUPFAM" id="SSF53448">
    <property type="entry name" value="Nucleotide-diphospho-sugar transferases"/>
    <property type="match status" value="1"/>
</dbReference>
<feature type="transmembrane region" description="Helical" evidence="1">
    <location>
        <begin position="420"/>
        <end position="442"/>
    </location>
</feature>
<reference evidence="2 3" key="1">
    <citation type="journal article" date="2015" name="Nature">
        <title>rRNA introns, odd ribosomes, and small enigmatic genomes across a large radiation of phyla.</title>
        <authorList>
            <person name="Brown C.T."/>
            <person name="Hug L.A."/>
            <person name="Thomas B.C."/>
            <person name="Sharon I."/>
            <person name="Castelle C.J."/>
            <person name="Singh A."/>
            <person name="Wilkins M.J."/>
            <person name="Williams K.H."/>
            <person name="Banfield J.F."/>
        </authorList>
    </citation>
    <scope>NUCLEOTIDE SEQUENCE [LARGE SCALE GENOMIC DNA]</scope>
</reference>
<organism evidence="2 3">
    <name type="scientific">Candidatus Jorgensenbacteria bacterium GW2011_GWA1_48_11</name>
    <dbReference type="NCBI Taxonomy" id="1618660"/>
    <lineage>
        <taxon>Bacteria</taxon>
        <taxon>Candidatus Joergenseniibacteriota</taxon>
    </lineage>
</organism>
<proteinExistence type="predicted"/>
<dbReference type="PANTHER" id="PTHR36851:SF1">
    <property type="entry name" value="GLYCO_TRANS_2-LIKE DOMAIN-CONTAINING PROTEIN"/>
    <property type="match status" value="1"/>
</dbReference>
<evidence type="ECO:0000313" key="2">
    <source>
        <dbReference type="EMBL" id="KKU91649.1"/>
    </source>
</evidence>
<feature type="transmembrane region" description="Helical" evidence="1">
    <location>
        <begin position="7"/>
        <end position="26"/>
    </location>
</feature>
<keyword evidence="1" id="KW-0472">Membrane</keyword>
<feature type="transmembrane region" description="Helical" evidence="1">
    <location>
        <begin position="454"/>
        <end position="474"/>
    </location>
</feature>
<dbReference type="EMBL" id="LCPF01000001">
    <property type="protein sequence ID" value="KKU91649.1"/>
    <property type="molecule type" value="Genomic_DNA"/>
</dbReference>
<protein>
    <recommendedName>
        <fullName evidence="4">Glycosyltransferase 2-like domain-containing protein</fullName>
    </recommendedName>
</protein>
<dbReference type="InterPro" id="IPR029044">
    <property type="entry name" value="Nucleotide-diphossugar_trans"/>
</dbReference>
<evidence type="ECO:0000313" key="3">
    <source>
        <dbReference type="Proteomes" id="UP000034956"/>
    </source>
</evidence>
<feature type="transmembrane region" description="Helical" evidence="1">
    <location>
        <begin position="372"/>
        <end position="400"/>
    </location>
</feature>
<keyword evidence="1" id="KW-0812">Transmembrane</keyword>
<dbReference type="Proteomes" id="UP000034956">
    <property type="component" value="Unassembled WGS sequence"/>
</dbReference>
<name>A0A0G1UC16_9BACT</name>
<gene>
    <name evidence="2" type="ORF">UY23_C0001G0255</name>
</gene>
<sequence>MRGMYRFFEILPGAAVWLSLIVLVLLSWKQPFLVSIFFIVYSFFWLVRIFYLHLHLRFSFMKMREYLKIDWLEKVKTLSDHEKSQALDWSDLRHLIVLPMYHEPFEVVNETFLKIKAANYPKEKMIVVLSVEEKGGEAALAVAHRAEEQFGDLFFKFLITRHPAGLAGEIPGKGSNETWAVKAVKEKIIDPLDVPYENVVVSVFDIDTQPFPEYFGRLAYLFLTVRRPQRSSYQPMPLFLNNIYEAPIFSRISSFFPTFWQMMQQSRSEQLTTFTSQAMPLKALIEVDYWDKDRVSEDALIFWRFYLHYEGDWRAVPMHYPVSMDANAAPTLWQTAKNLYKQQRRWAWGVENLPYMLTGFIKHKKIPFREKFFWTLIFAEGFYSWATAPFILFTMGWLPVFLGSAAFNTTLLSYNLPKTIGFLMNFSVFGLAASAILSAMLLPPKPDWFKRRHYLIYFLQWILTPIVIIFWSGVPAVDAQTRMMIGGKYRLGFWLTPKSRR</sequence>
<feature type="transmembrane region" description="Helical" evidence="1">
    <location>
        <begin position="32"/>
        <end position="54"/>
    </location>
</feature>
<keyword evidence="1" id="KW-1133">Transmembrane helix</keyword>